<accession>A0A0F9X9X4</accession>
<comment type="caution">
    <text evidence="1">The sequence shown here is derived from an EMBL/GenBank/DDBJ whole genome shotgun (WGS) entry which is preliminary data.</text>
</comment>
<organism evidence="1">
    <name type="scientific">marine sediment metagenome</name>
    <dbReference type="NCBI Taxonomy" id="412755"/>
    <lineage>
        <taxon>unclassified sequences</taxon>
        <taxon>metagenomes</taxon>
        <taxon>ecological metagenomes</taxon>
    </lineage>
</organism>
<dbReference type="AlphaFoldDB" id="A0A0F9X9X4"/>
<reference evidence="1" key="1">
    <citation type="journal article" date="2015" name="Nature">
        <title>Complex archaea that bridge the gap between prokaryotes and eukaryotes.</title>
        <authorList>
            <person name="Spang A."/>
            <person name="Saw J.H."/>
            <person name="Jorgensen S.L."/>
            <person name="Zaremba-Niedzwiedzka K."/>
            <person name="Martijn J."/>
            <person name="Lind A.E."/>
            <person name="van Eijk R."/>
            <person name="Schleper C."/>
            <person name="Guy L."/>
            <person name="Ettema T.J."/>
        </authorList>
    </citation>
    <scope>NUCLEOTIDE SEQUENCE</scope>
</reference>
<name>A0A0F9X9X4_9ZZZZ</name>
<dbReference type="EMBL" id="LAZR01000129">
    <property type="protein sequence ID" value="KKN88428.1"/>
    <property type="molecule type" value="Genomic_DNA"/>
</dbReference>
<gene>
    <name evidence="1" type="ORF">LCGC14_0249910</name>
</gene>
<evidence type="ECO:0000313" key="1">
    <source>
        <dbReference type="EMBL" id="KKN88428.1"/>
    </source>
</evidence>
<sequence length="77" mass="8945">MTAPNKEQVYKYFGNFNPTSPIQMIGKTQSETKERVEQFLARFEQGMPRECEAGTADEMRRMGYVGLYAWVEEEPSE</sequence>
<proteinExistence type="predicted"/>
<protein>
    <submittedName>
        <fullName evidence="1">Uncharacterized protein</fullName>
    </submittedName>
</protein>